<comment type="caution">
    <text evidence="13">The sequence shown here is derived from an EMBL/GenBank/DDBJ whole genome shotgun (WGS) entry which is preliminary data.</text>
</comment>
<dbReference type="GO" id="GO:0050661">
    <property type="term" value="F:NADP binding"/>
    <property type="evidence" value="ECO:0007669"/>
    <property type="project" value="UniProtKB-UniRule"/>
</dbReference>
<keyword evidence="6 9" id="KW-0560">Oxidoreductase</keyword>
<evidence type="ECO:0000256" key="4">
    <source>
        <dbReference type="ARBA" id="ARBA00022857"/>
    </source>
</evidence>
<feature type="active site" description="Proton donor/acceptor" evidence="9">
    <location>
        <position position="146"/>
    </location>
</feature>
<feature type="binding site" evidence="9">
    <location>
        <begin position="156"/>
        <end position="157"/>
    </location>
    <ligand>
        <name>(S)-2,3,4,5-tetrahydrodipicolinate</name>
        <dbReference type="ChEBI" id="CHEBI:16845"/>
    </ligand>
</feature>
<gene>
    <name evidence="9" type="primary">dapB</name>
    <name evidence="13" type="ORF">GXN74_01970</name>
</gene>
<dbReference type="SUPFAM" id="SSF55347">
    <property type="entry name" value="Glyceraldehyde-3-phosphate dehydrogenase-like, C-terminal domain"/>
    <property type="match status" value="1"/>
</dbReference>
<dbReference type="UniPathway" id="UPA00034">
    <property type="reaction ID" value="UER00018"/>
</dbReference>
<organism evidence="13 14">
    <name type="scientific">Anaerotalea alkaliphila</name>
    <dbReference type="NCBI Taxonomy" id="2662126"/>
    <lineage>
        <taxon>Bacteria</taxon>
        <taxon>Bacillati</taxon>
        <taxon>Bacillota</taxon>
        <taxon>Clostridia</taxon>
        <taxon>Eubacteriales</taxon>
        <taxon>Anaerotalea</taxon>
    </lineage>
</organism>
<evidence type="ECO:0000256" key="5">
    <source>
        <dbReference type="ARBA" id="ARBA00022915"/>
    </source>
</evidence>
<keyword evidence="3 9" id="KW-0028">Amino-acid biosynthesis</keyword>
<evidence type="ECO:0000256" key="10">
    <source>
        <dbReference type="NCBIfam" id="TIGR00036"/>
    </source>
</evidence>
<reference evidence="13 14" key="1">
    <citation type="submission" date="2020-01" db="EMBL/GenBank/DDBJ databases">
        <title>Anaeroalcalibacter tamaniensis gen. nov., sp. nov., moderately halophilic strictly anaerobic fermenter bacterium from mud volcano of Taman peninsula.</title>
        <authorList>
            <person name="Frolova A."/>
            <person name="Merkel A.Y."/>
            <person name="Slobodkin A.I."/>
        </authorList>
    </citation>
    <scope>NUCLEOTIDE SEQUENCE [LARGE SCALE GENOMIC DNA]</scope>
    <source>
        <strain evidence="13 14">F-3ap</strain>
    </source>
</reference>
<dbReference type="AlphaFoldDB" id="A0A7X5HTR7"/>
<evidence type="ECO:0000313" key="13">
    <source>
        <dbReference type="EMBL" id="NDL66515.1"/>
    </source>
</evidence>
<keyword evidence="7 9" id="KW-0520">NAD</keyword>
<dbReference type="InterPro" id="IPR036291">
    <property type="entry name" value="NAD(P)-bd_dom_sf"/>
</dbReference>
<feature type="binding site" evidence="9">
    <location>
        <position position="147"/>
    </location>
    <ligand>
        <name>(S)-2,3,4,5-tetrahydrodipicolinate</name>
        <dbReference type="ChEBI" id="CHEBI:16845"/>
    </ligand>
</feature>
<dbReference type="EC" id="1.17.1.8" evidence="9 10"/>
<name>A0A7X5HTR7_9FIRM</name>
<keyword evidence="2 9" id="KW-0963">Cytoplasm</keyword>
<evidence type="ECO:0000313" key="14">
    <source>
        <dbReference type="Proteomes" id="UP000461585"/>
    </source>
</evidence>
<comment type="similarity">
    <text evidence="1 9">Belongs to the DapB family.</text>
</comment>
<comment type="pathway">
    <text evidence="9">Amino-acid biosynthesis; L-lysine biosynthesis via DAP pathway; (S)-tetrahydrodipicolinate from L-aspartate: step 4/4.</text>
</comment>
<comment type="subunit">
    <text evidence="9">Homotetramer.</text>
</comment>
<proteinExistence type="inferred from homology"/>
<dbReference type="GO" id="GO:0008839">
    <property type="term" value="F:4-hydroxy-tetrahydrodipicolinate reductase"/>
    <property type="evidence" value="ECO:0007669"/>
    <property type="project" value="UniProtKB-UniRule"/>
</dbReference>
<dbReference type="NCBIfam" id="TIGR00036">
    <property type="entry name" value="dapB"/>
    <property type="match status" value="1"/>
</dbReference>
<dbReference type="PANTHER" id="PTHR20836:SF7">
    <property type="entry name" value="4-HYDROXY-TETRAHYDRODIPICOLINATE REDUCTASE"/>
    <property type="match status" value="1"/>
</dbReference>
<dbReference type="PROSITE" id="PS01298">
    <property type="entry name" value="DAPB"/>
    <property type="match status" value="1"/>
</dbReference>
<dbReference type="GO" id="GO:0019877">
    <property type="term" value="P:diaminopimelate biosynthetic process"/>
    <property type="evidence" value="ECO:0007669"/>
    <property type="project" value="UniProtKB-UniRule"/>
</dbReference>
<comment type="subcellular location">
    <subcellularLocation>
        <location evidence="9">Cytoplasm</location>
    </subcellularLocation>
</comment>
<feature type="binding site" evidence="9">
    <location>
        <position position="34"/>
    </location>
    <ligand>
        <name>NAD(+)</name>
        <dbReference type="ChEBI" id="CHEBI:57540"/>
    </ligand>
</feature>
<dbReference type="Pfam" id="PF01113">
    <property type="entry name" value="DapB_N"/>
    <property type="match status" value="1"/>
</dbReference>
<accession>A0A7X5HTR7</accession>
<dbReference type="EMBL" id="JAAEEH010000003">
    <property type="protein sequence ID" value="NDL66515.1"/>
    <property type="molecule type" value="Genomic_DNA"/>
</dbReference>
<comment type="catalytic activity">
    <reaction evidence="9">
        <text>(S)-2,3,4,5-tetrahydrodipicolinate + NADP(+) + H2O = (2S,4S)-4-hydroxy-2,3,4,5-tetrahydrodipicolinate + NADPH + H(+)</text>
        <dbReference type="Rhea" id="RHEA:35331"/>
        <dbReference type="ChEBI" id="CHEBI:15377"/>
        <dbReference type="ChEBI" id="CHEBI:15378"/>
        <dbReference type="ChEBI" id="CHEBI:16845"/>
        <dbReference type="ChEBI" id="CHEBI:57783"/>
        <dbReference type="ChEBI" id="CHEBI:58349"/>
        <dbReference type="ChEBI" id="CHEBI:67139"/>
        <dbReference type="EC" id="1.17.1.8"/>
    </reaction>
</comment>
<dbReference type="InterPro" id="IPR022664">
    <property type="entry name" value="DapB_N_CS"/>
</dbReference>
<evidence type="ECO:0000259" key="11">
    <source>
        <dbReference type="Pfam" id="PF01113"/>
    </source>
</evidence>
<dbReference type="GO" id="GO:0016726">
    <property type="term" value="F:oxidoreductase activity, acting on CH or CH2 groups, NAD or NADP as acceptor"/>
    <property type="evidence" value="ECO:0007669"/>
    <property type="project" value="UniProtKB-UniRule"/>
</dbReference>
<evidence type="ECO:0000259" key="12">
    <source>
        <dbReference type="Pfam" id="PF05173"/>
    </source>
</evidence>
<dbReference type="RefSeq" id="WP_162369245.1">
    <property type="nucleotide sequence ID" value="NZ_JAAEEH010000003.1"/>
</dbReference>
<protein>
    <recommendedName>
        <fullName evidence="9 10">4-hydroxy-tetrahydrodipicolinate reductase</fullName>
        <shortName evidence="9">HTPA reductase</shortName>
        <ecNumber evidence="9 10">1.17.1.8</ecNumber>
    </recommendedName>
</protein>
<feature type="binding site" evidence="9">
    <location>
        <begin position="88"/>
        <end position="90"/>
    </location>
    <ligand>
        <name>NAD(+)</name>
        <dbReference type="ChEBI" id="CHEBI:57540"/>
    </ligand>
</feature>
<dbReference type="PANTHER" id="PTHR20836">
    <property type="entry name" value="DIHYDRODIPICOLINATE REDUCTASE"/>
    <property type="match status" value="1"/>
</dbReference>
<evidence type="ECO:0000256" key="9">
    <source>
        <dbReference type="HAMAP-Rule" id="MF_00102"/>
    </source>
</evidence>
<comment type="catalytic activity">
    <reaction evidence="9">
        <text>(S)-2,3,4,5-tetrahydrodipicolinate + NAD(+) + H2O = (2S,4S)-4-hydroxy-2,3,4,5-tetrahydrodipicolinate + NADH + H(+)</text>
        <dbReference type="Rhea" id="RHEA:35323"/>
        <dbReference type="ChEBI" id="CHEBI:15377"/>
        <dbReference type="ChEBI" id="CHEBI:15378"/>
        <dbReference type="ChEBI" id="CHEBI:16845"/>
        <dbReference type="ChEBI" id="CHEBI:57540"/>
        <dbReference type="ChEBI" id="CHEBI:57945"/>
        <dbReference type="ChEBI" id="CHEBI:67139"/>
        <dbReference type="EC" id="1.17.1.8"/>
    </reaction>
</comment>
<evidence type="ECO:0000256" key="2">
    <source>
        <dbReference type="ARBA" id="ARBA00022490"/>
    </source>
</evidence>
<evidence type="ECO:0000256" key="7">
    <source>
        <dbReference type="ARBA" id="ARBA00023027"/>
    </source>
</evidence>
<feature type="binding site" evidence="9">
    <location>
        <begin position="8"/>
        <end position="13"/>
    </location>
    <ligand>
        <name>NAD(+)</name>
        <dbReference type="ChEBI" id="CHEBI:57540"/>
    </ligand>
</feature>
<keyword evidence="4 9" id="KW-0521">NADP</keyword>
<dbReference type="Gene3D" id="3.40.50.720">
    <property type="entry name" value="NAD(P)-binding Rossmann-like Domain"/>
    <property type="match status" value="1"/>
</dbReference>
<keyword evidence="8 9" id="KW-0457">Lysine biosynthesis</keyword>
<keyword evidence="5 9" id="KW-0220">Diaminopimelate biosynthesis</keyword>
<feature type="binding site" evidence="9">
    <location>
        <begin position="112"/>
        <end position="115"/>
    </location>
    <ligand>
        <name>NAD(+)</name>
        <dbReference type="ChEBI" id="CHEBI:57540"/>
    </ligand>
</feature>
<dbReference type="Proteomes" id="UP000461585">
    <property type="component" value="Unassembled WGS sequence"/>
</dbReference>
<evidence type="ECO:0000256" key="3">
    <source>
        <dbReference type="ARBA" id="ARBA00022605"/>
    </source>
</evidence>
<dbReference type="PIRSF" id="PIRSF000161">
    <property type="entry name" value="DHPR"/>
    <property type="match status" value="1"/>
</dbReference>
<dbReference type="FunFam" id="3.30.360.10:FF:000009">
    <property type="entry name" value="4-hydroxy-tetrahydrodipicolinate reductase"/>
    <property type="match status" value="1"/>
</dbReference>
<comment type="function">
    <text evidence="9">Catalyzes the conversion of 4-hydroxy-tetrahydrodipicolinate (HTPA) to tetrahydrodipicolinate.</text>
</comment>
<evidence type="ECO:0000256" key="6">
    <source>
        <dbReference type="ARBA" id="ARBA00023002"/>
    </source>
</evidence>
<dbReference type="Gene3D" id="3.30.360.10">
    <property type="entry name" value="Dihydrodipicolinate Reductase, domain 2"/>
    <property type="match status" value="1"/>
</dbReference>
<feature type="domain" description="Dihydrodipicolinate reductase C-terminal" evidence="12">
    <location>
        <begin position="118"/>
        <end position="252"/>
    </location>
</feature>
<evidence type="ECO:0000256" key="8">
    <source>
        <dbReference type="ARBA" id="ARBA00023154"/>
    </source>
</evidence>
<feature type="domain" description="Dihydrodipicolinate reductase N-terminal" evidence="11">
    <location>
        <begin position="3"/>
        <end position="115"/>
    </location>
</feature>
<dbReference type="GO" id="GO:0051287">
    <property type="term" value="F:NAD binding"/>
    <property type="evidence" value="ECO:0007669"/>
    <property type="project" value="UniProtKB-UniRule"/>
</dbReference>
<dbReference type="InterPro" id="IPR022663">
    <property type="entry name" value="DapB_C"/>
</dbReference>
<sequence>MTNIIMHGCNGKMGHVISRLAAADPDVRIVAGIDPNTTAAFGYPVYPTPQDCAQAGVQADVVIDFSIAKAVPALLAFAAQTRIPVVVCTTGLDQAQIQLVQDTAKDTAVLFSANMSLGVNLLVNLVQKAAGVLTGAGFDIEIVEKHHNQKVDAPSGTALYIADSINQALPEHYAYAYDRSKERAKRPVKEIGIHAVRGGTIVGEHDVIFAGQDEILQISHTALSKDIFAVGAVNAAKFLNGKAAGLYNMGHVIG</sequence>
<dbReference type="InterPro" id="IPR023940">
    <property type="entry name" value="DHDPR_bac"/>
</dbReference>
<keyword evidence="14" id="KW-1185">Reference proteome</keyword>
<dbReference type="HAMAP" id="MF_00102">
    <property type="entry name" value="DapB"/>
    <property type="match status" value="1"/>
</dbReference>
<comment type="caution">
    <text evidence="9">Was originally thought to be a dihydrodipicolinate reductase (DHDPR), catalyzing the conversion of dihydrodipicolinate to tetrahydrodipicolinate. However, it was shown in E.coli that the substrate of the enzymatic reaction is not dihydrodipicolinate (DHDP) but in fact (2S,4S)-4-hydroxy-2,3,4,5-tetrahydrodipicolinic acid (HTPA), the product released by the DapA-catalyzed reaction.</text>
</comment>
<dbReference type="Pfam" id="PF05173">
    <property type="entry name" value="DapB_C"/>
    <property type="match status" value="1"/>
</dbReference>
<dbReference type="GO" id="GO:0005829">
    <property type="term" value="C:cytosol"/>
    <property type="evidence" value="ECO:0007669"/>
    <property type="project" value="TreeGrafter"/>
</dbReference>
<evidence type="ECO:0000256" key="1">
    <source>
        <dbReference type="ARBA" id="ARBA00006642"/>
    </source>
</evidence>
<feature type="active site" description="Proton donor" evidence="9">
    <location>
        <position position="150"/>
    </location>
</feature>
<dbReference type="InterPro" id="IPR000846">
    <property type="entry name" value="DapB_N"/>
</dbReference>
<comment type="caution">
    <text evidence="9">Lacks conserved residue(s) required for the propagation of feature annotation.</text>
</comment>
<dbReference type="CDD" id="cd02274">
    <property type="entry name" value="DHDPR_N"/>
    <property type="match status" value="1"/>
</dbReference>
<dbReference type="SUPFAM" id="SSF51735">
    <property type="entry name" value="NAD(P)-binding Rossmann-fold domains"/>
    <property type="match status" value="1"/>
</dbReference>
<dbReference type="GO" id="GO:0009089">
    <property type="term" value="P:lysine biosynthetic process via diaminopimelate"/>
    <property type="evidence" value="ECO:0007669"/>
    <property type="project" value="UniProtKB-UniRule"/>
</dbReference>